<keyword evidence="7" id="KW-0479">Metal-binding</keyword>
<sequence length="750" mass="77752">MIEPSGQDLPPPARKRLLSCATTNLKHDLPASLVVFLVAVPLSLGIAFASGAPIVAGLVAAVVGGVVAGLLGGAPLQVSGPAAGLTVIVAETIERFGWATTCAITVLAGVVQLILGASRVARGALAISPAIVHGMLAGIGVTIVLAQVHVILGGDTQTAPLDNLLELPAQLVSADVPATATGLLTLAILLLWGRLPARVRAIPGPLAAVLCTTALTVVTGLSLDRVDVPDNLLHLELAPAFPDGDWTAFVLAVVTIALVASVESLLSAVAVGKLHTGPRANLDRELVGQGAANIASGALGGLPVTGVIVRSSTNVASGARTRAAAVLHGLWVFLFVVFLAGLLREIPFAVLAGLLVYIGAKLVDLGRIKEVRRHGDLLVYLATLLGVIAIDLMYGVLLGMGVAAVLTLRRLLWSGIRAEPDGDGWRIVVEGALAALSIPRLSSVLGAIPAGSTVTLELVVDYLDHAAFETLSSWQQAHERGGGTVIVQELGHPWFARGKAGNPTVHKAAARRTTPRWFAPWSEWQRAAVGPVVPAQRTEPPSVLRGTAEYERNVARLMEPTLRRLADVHSPSSMFLTCGDARIVPNVITSSGPGDLFTVRNIGNLVGTDSSVAAAVEFAVGTLGVREIAVCGHSSCGAMKALVSGPPAGAPALTSWLRHAGPSLERYRTQPPPTIEGHVPAAAWDRLALHNVLAQLDQLRASPAVATAVAQGRLRLLGMYFDVADARVYLHDPATDDFGPTTVHSGHLAD</sequence>
<gene>
    <name evidence="10" type="ORF">FHR82_001831</name>
</gene>
<feature type="transmembrane region" description="Helical" evidence="8">
    <location>
        <begin position="55"/>
        <end position="76"/>
    </location>
</feature>
<feature type="transmembrane region" description="Helical" evidence="8">
    <location>
        <begin position="323"/>
        <end position="340"/>
    </location>
</feature>
<reference evidence="10 11" key="1">
    <citation type="submission" date="2020-08" db="EMBL/GenBank/DDBJ databases">
        <title>Genomic Encyclopedia of Type Strains, Phase III (KMG-III): the genomes of soil and plant-associated and newly described type strains.</title>
        <authorList>
            <person name="Whitman W."/>
        </authorList>
    </citation>
    <scope>NUCLEOTIDE SEQUENCE [LARGE SCALE GENOMIC DNA]</scope>
    <source>
        <strain evidence="10 11">CECT 8960</strain>
    </source>
</reference>
<comment type="caution">
    <text evidence="10">The sequence shown here is derived from an EMBL/GenBank/DDBJ whole genome shotgun (WGS) entry which is preliminary data.</text>
</comment>
<name>A0A7W7Q2L2_9PSEU</name>
<dbReference type="EMBL" id="JACHJQ010000002">
    <property type="protein sequence ID" value="MBB4905614.1"/>
    <property type="molecule type" value="Genomic_DNA"/>
</dbReference>
<evidence type="ECO:0000256" key="2">
    <source>
        <dbReference type="ARBA" id="ARBA00006217"/>
    </source>
</evidence>
<dbReference type="RefSeq" id="WP_184809820.1">
    <property type="nucleotide sequence ID" value="NZ_JACHJQ010000002.1"/>
</dbReference>
<organism evidence="10 11">
    <name type="scientific">Actinophytocola algeriensis</name>
    <dbReference type="NCBI Taxonomy" id="1768010"/>
    <lineage>
        <taxon>Bacteria</taxon>
        <taxon>Bacillati</taxon>
        <taxon>Actinomycetota</taxon>
        <taxon>Actinomycetes</taxon>
        <taxon>Pseudonocardiales</taxon>
        <taxon>Pseudonocardiaceae</taxon>
    </lineage>
</organism>
<evidence type="ECO:0000256" key="7">
    <source>
        <dbReference type="PIRSR" id="PIRSR601765-1"/>
    </source>
</evidence>
<comment type="cofactor">
    <cofactor evidence="7">
        <name>Zn(2+)</name>
        <dbReference type="ChEBI" id="CHEBI:29105"/>
    </cofactor>
    <text evidence="7">Binds 1 zinc ion per subunit.</text>
</comment>
<keyword evidence="4 8" id="KW-1133">Transmembrane helix</keyword>
<dbReference type="Proteomes" id="UP000520767">
    <property type="component" value="Unassembled WGS sequence"/>
</dbReference>
<keyword evidence="11" id="KW-1185">Reference proteome</keyword>
<comment type="similarity">
    <text evidence="2">Belongs to the beta-class carbonic anhydrase family.</text>
</comment>
<feature type="transmembrane region" description="Helical" evidence="8">
    <location>
        <begin position="96"/>
        <end position="118"/>
    </location>
</feature>
<dbReference type="InterPro" id="IPR011547">
    <property type="entry name" value="SLC26A/SulP_dom"/>
</dbReference>
<comment type="function">
    <text evidence="6">Catalyzes the reversible hydration of carbon dioxide to form bicarbonate.</text>
</comment>
<keyword evidence="10" id="KW-0456">Lyase</keyword>
<dbReference type="InterPro" id="IPR001902">
    <property type="entry name" value="SLC26A/SulP_fam"/>
</dbReference>
<proteinExistence type="inferred from homology"/>
<evidence type="ECO:0000256" key="8">
    <source>
        <dbReference type="SAM" id="Phobius"/>
    </source>
</evidence>
<keyword evidence="3 8" id="KW-0812">Transmembrane</keyword>
<dbReference type="GO" id="GO:0008270">
    <property type="term" value="F:zinc ion binding"/>
    <property type="evidence" value="ECO:0007669"/>
    <property type="project" value="InterPro"/>
</dbReference>
<evidence type="ECO:0000313" key="11">
    <source>
        <dbReference type="Proteomes" id="UP000520767"/>
    </source>
</evidence>
<evidence type="ECO:0000256" key="5">
    <source>
        <dbReference type="ARBA" id="ARBA00023136"/>
    </source>
</evidence>
<dbReference type="Pfam" id="PF00484">
    <property type="entry name" value="Pro_CA"/>
    <property type="match status" value="1"/>
</dbReference>
<dbReference type="GO" id="GO:0004089">
    <property type="term" value="F:carbonate dehydratase activity"/>
    <property type="evidence" value="ECO:0007669"/>
    <property type="project" value="UniProtKB-EC"/>
</dbReference>
<feature type="binding site" evidence="7">
    <location>
        <position position="636"/>
    </location>
    <ligand>
        <name>Zn(2+)</name>
        <dbReference type="ChEBI" id="CHEBI:29105"/>
    </ligand>
</feature>
<feature type="binding site" evidence="7">
    <location>
        <position position="633"/>
    </location>
    <ligand>
        <name>Zn(2+)</name>
        <dbReference type="ChEBI" id="CHEBI:29105"/>
    </ligand>
</feature>
<feature type="transmembrane region" description="Helical" evidence="8">
    <location>
        <begin position="130"/>
        <end position="152"/>
    </location>
</feature>
<feature type="transmembrane region" description="Helical" evidence="8">
    <location>
        <begin position="204"/>
        <end position="223"/>
    </location>
</feature>
<dbReference type="GO" id="GO:0055085">
    <property type="term" value="P:transmembrane transport"/>
    <property type="evidence" value="ECO:0007669"/>
    <property type="project" value="InterPro"/>
</dbReference>
<keyword evidence="7" id="KW-0862">Zinc</keyword>
<feature type="transmembrane region" description="Helical" evidence="8">
    <location>
        <begin position="172"/>
        <end position="192"/>
    </location>
</feature>
<dbReference type="SMART" id="SM00947">
    <property type="entry name" value="Pro_CA"/>
    <property type="match status" value="1"/>
</dbReference>
<dbReference type="Pfam" id="PF00916">
    <property type="entry name" value="Sulfate_transp"/>
    <property type="match status" value="1"/>
</dbReference>
<feature type="transmembrane region" description="Helical" evidence="8">
    <location>
        <begin position="29"/>
        <end position="48"/>
    </location>
</feature>
<protein>
    <submittedName>
        <fullName evidence="10">Carbonic anhydrase</fullName>
        <ecNumber evidence="10">4.2.1.1</ecNumber>
    </submittedName>
</protein>
<dbReference type="InterPro" id="IPR001765">
    <property type="entry name" value="Carbonic_anhydrase"/>
</dbReference>
<dbReference type="GO" id="GO:0016020">
    <property type="term" value="C:membrane"/>
    <property type="evidence" value="ECO:0007669"/>
    <property type="project" value="UniProtKB-SubCell"/>
</dbReference>
<accession>A0A7W7Q2L2</accession>
<feature type="binding site" evidence="7">
    <location>
        <position position="578"/>
    </location>
    <ligand>
        <name>Zn(2+)</name>
        <dbReference type="ChEBI" id="CHEBI:29105"/>
    </ligand>
</feature>
<dbReference type="PANTHER" id="PTHR11814">
    <property type="entry name" value="SULFATE TRANSPORTER"/>
    <property type="match status" value="1"/>
</dbReference>
<dbReference type="InterPro" id="IPR036874">
    <property type="entry name" value="Carbonic_anhydrase_sf"/>
</dbReference>
<evidence type="ECO:0000259" key="9">
    <source>
        <dbReference type="Pfam" id="PF00916"/>
    </source>
</evidence>
<dbReference type="Gene3D" id="3.40.1050.10">
    <property type="entry name" value="Carbonic anhydrase"/>
    <property type="match status" value="1"/>
</dbReference>
<dbReference type="SUPFAM" id="SSF53056">
    <property type="entry name" value="beta-carbonic anhydrase, cab"/>
    <property type="match status" value="1"/>
</dbReference>
<feature type="transmembrane region" description="Helical" evidence="8">
    <location>
        <begin position="346"/>
        <end position="365"/>
    </location>
</feature>
<dbReference type="EC" id="4.2.1.1" evidence="10"/>
<evidence type="ECO:0000256" key="1">
    <source>
        <dbReference type="ARBA" id="ARBA00004141"/>
    </source>
</evidence>
<feature type="domain" description="SLC26A/SulP transporter" evidence="9">
    <location>
        <begin position="25"/>
        <end position="382"/>
    </location>
</feature>
<feature type="transmembrane region" description="Helical" evidence="8">
    <location>
        <begin position="246"/>
        <end position="271"/>
    </location>
</feature>
<evidence type="ECO:0000256" key="4">
    <source>
        <dbReference type="ARBA" id="ARBA00022989"/>
    </source>
</evidence>
<keyword evidence="5 8" id="KW-0472">Membrane</keyword>
<evidence type="ECO:0000256" key="3">
    <source>
        <dbReference type="ARBA" id="ARBA00022692"/>
    </source>
</evidence>
<dbReference type="AlphaFoldDB" id="A0A7W7Q2L2"/>
<evidence type="ECO:0000313" key="10">
    <source>
        <dbReference type="EMBL" id="MBB4905614.1"/>
    </source>
</evidence>
<comment type="subcellular location">
    <subcellularLocation>
        <location evidence="1">Membrane</location>
        <topology evidence="1">Multi-pass membrane protein</topology>
    </subcellularLocation>
</comment>
<evidence type="ECO:0000256" key="6">
    <source>
        <dbReference type="ARBA" id="ARBA00024993"/>
    </source>
</evidence>
<feature type="transmembrane region" description="Helical" evidence="8">
    <location>
        <begin position="377"/>
        <end position="406"/>
    </location>
</feature>
<feature type="binding site" evidence="7">
    <location>
        <position position="580"/>
    </location>
    <ligand>
        <name>Zn(2+)</name>
        <dbReference type="ChEBI" id="CHEBI:29105"/>
    </ligand>
</feature>